<dbReference type="InterPro" id="IPR011063">
    <property type="entry name" value="TilS/TtcA_N"/>
</dbReference>
<comment type="function">
    <text evidence="7">Ligates lysine onto the cytidine present at position 34 of the AUA codon-specific tRNA(Ile) that contains the anticodon CAU, in an ATP-dependent manner. Cytidine is converted to lysidine, thus changing the amino acid specificity of the tRNA from methionine to isoleucine.</text>
</comment>
<dbReference type="InterPro" id="IPR014729">
    <property type="entry name" value="Rossmann-like_a/b/a_fold"/>
</dbReference>
<comment type="caution">
    <text evidence="10">The sequence shown here is derived from an EMBL/GenBank/DDBJ whole genome shotgun (WGS) entry which is preliminary data.</text>
</comment>
<evidence type="ECO:0000259" key="9">
    <source>
        <dbReference type="Pfam" id="PF09179"/>
    </source>
</evidence>
<keyword evidence="5 7" id="KW-0067">ATP-binding</keyword>
<dbReference type="SUPFAM" id="SSF52402">
    <property type="entry name" value="Adenine nucleotide alpha hydrolases-like"/>
    <property type="match status" value="1"/>
</dbReference>
<evidence type="ECO:0000259" key="8">
    <source>
        <dbReference type="Pfam" id="PF01171"/>
    </source>
</evidence>
<dbReference type="InterPro" id="IPR012094">
    <property type="entry name" value="tRNA_Ile_lys_synt"/>
</dbReference>
<dbReference type="GO" id="GO:0006400">
    <property type="term" value="P:tRNA modification"/>
    <property type="evidence" value="ECO:0007669"/>
    <property type="project" value="UniProtKB-UniRule"/>
</dbReference>
<feature type="binding site" evidence="7">
    <location>
        <begin position="23"/>
        <end position="28"/>
    </location>
    <ligand>
        <name>ATP</name>
        <dbReference type="ChEBI" id="CHEBI:30616"/>
    </ligand>
</feature>
<comment type="similarity">
    <text evidence="7">Belongs to the tRNA(Ile)-lysidine synthase family.</text>
</comment>
<dbReference type="Gene3D" id="1.20.59.20">
    <property type="match status" value="1"/>
</dbReference>
<dbReference type="EMBL" id="SHBE01000006">
    <property type="protein sequence ID" value="RZO26171.1"/>
    <property type="molecule type" value="Genomic_DNA"/>
</dbReference>
<dbReference type="Pfam" id="PF09179">
    <property type="entry name" value="TilS"/>
    <property type="match status" value="1"/>
</dbReference>
<dbReference type="AlphaFoldDB" id="A0A520MY88"/>
<evidence type="ECO:0000256" key="1">
    <source>
        <dbReference type="ARBA" id="ARBA00022490"/>
    </source>
</evidence>
<dbReference type="NCBIfam" id="TIGR02432">
    <property type="entry name" value="lysidine_TilS_N"/>
    <property type="match status" value="1"/>
</dbReference>
<evidence type="ECO:0000256" key="4">
    <source>
        <dbReference type="ARBA" id="ARBA00022741"/>
    </source>
</evidence>
<evidence type="ECO:0000256" key="7">
    <source>
        <dbReference type="HAMAP-Rule" id="MF_01161"/>
    </source>
</evidence>
<accession>A0A520MY88</accession>
<keyword evidence="3 7" id="KW-0819">tRNA processing</keyword>
<dbReference type="PANTHER" id="PTHR43033:SF1">
    <property type="entry name" value="TRNA(ILE)-LYSIDINE SYNTHASE-RELATED"/>
    <property type="match status" value="1"/>
</dbReference>
<name>A0A520MY88_9GAMM</name>
<evidence type="ECO:0000256" key="3">
    <source>
        <dbReference type="ARBA" id="ARBA00022694"/>
    </source>
</evidence>
<evidence type="ECO:0000256" key="6">
    <source>
        <dbReference type="ARBA" id="ARBA00048539"/>
    </source>
</evidence>
<dbReference type="SUPFAM" id="SSF82829">
    <property type="entry name" value="MesJ substrate recognition domain-like"/>
    <property type="match status" value="1"/>
</dbReference>
<dbReference type="CDD" id="cd01992">
    <property type="entry name" value="TilS_N"/>
    <property type="match status" value="1"/>
</dbReference>
<comment type="catalytic activity">
    <reaction evidence="6 7">
        <text>cytidine(34) in tRNA(Ile2) + L-lysine + ATP = lysidine(34) in tRNA(Ile2) + AMP + diphosphate + H(+)</text>
        <dbReference type="Rhea" id="RHEA:43744"/>
        <dbReference type="Rhea" id="RHEA-COMP:10625"/>
        <dbReference type="Rhea" id="RHEA-COMP:10670"/>
        <dbReference type="ChEBI" id="CHEBI:15378"/>
        <dbReference type="ChEBI" id="CHEBI:30616"/>
        <dbReference type="ChEBI" id="CHEBI:32551"/>
        <dbReference type="ChEBI" id="CHEBI:33019"/>
        <dbReference type="ChEBI" id="CHEBI:82748"/>
        <dbReference type="ChEBI" id="CHEBI:83665"/>
        <dbReference type="ChEBI" id="CHEBI:456215"/>
        <dbReference type="EC" id="6.3.4.19"/>
    </reaction>
</comment>
<dbReference type="EC" id="6.3.4.19" evidence="7"/>
<evidence type="ECO:0000313" key="10">
    <source>
        <dbReference type="EMBL" id="RZO26171.1"/>
    </source>
</evidence>
<dbReference type="InterPro" id="IPR012795">
    <property type="entry name" value="tRNA_Ile_lys_synt_N"/>
</dbReference>
<evidence type="ECO:0000313" key="11">
    <source>
        <dbReference type="Proteomes" id="UP000315825"/>
    </source>
</evidence>
<keyword evidence="2 7" id="KW-0436">Ligase</keyword>
<protein>
    <recommendedName>
        <fullName evidence="7">tRNA(Ile)-lysidine synthase</fullName>
        <ecNumber evidence="7">6.3.4.19</ecNumber>
    </recommendedName>
    <alternativeName>
        <fullName evidence="7">tRNA(Ile)-2-lysyl-cytidine synthase</fullName>
    </alternativeName>
    <alternativeName>
        <fullName evidence="7">tRNA(Ile)-lysidine synthetase</fullName>
    </alternativeName>
</protein>
<gene>
    <name evidence="7 10" type="primary">tilS</name>
    <name evidence="10" type="ORF">EVA92_03725</name>
</gene>
<dbReference type="PANTHER" id="PTHR43033">
    <property type="entry name" value="TRNA(ILE)-LYSIDINE SYNTHASE-RELATED"/>
    <property type="match status" value="1"/>
</dbReference>
<dbReference type="GO" id="GO:0032267">
    <property type="term" value="F:tRNA(Ile)-lysidine synthase activity"/>
    <property type="evidence" value="ECO:0007669"/>
    <property type="project" value="UniProtKB-EC"/>
</dbReference>
<proteinExistence type="inferred from homology"/>
<reference evidence="10 11" key="1">
    <citation type="submission" date="2019-02" db="EMBL/GenBank/DDBJ databases">
        <title>Prokaryotic population dynamics and viral predation in marine succession experiment using metagenomics: the confinement effect.</title>
        <authorList>
            <person name="Haro-Moreno J.M."/>
            <person name="Rodriguez-Valera F."/>
            <person name="Lopez-Perez M."/>
        </authorList>
    </citation>
    <scope>NUCLEOTIDE SEQUENCE [LARGE SCALE GENOMIC DNA]</scope>
    <source>
        <strain evidence="10">MED-G159</strain>
    </source>
</reference>
<keyword evidence="4 7" id="KW-0547">Nucleotide-binding</keyword>
<feature type="domain" description="tRNA(Ile)-lysidine/2-thiocytidine synthase N-terminal" evidence="8">
    <location>
        <begin position="18"/>
        <end position="193"/>
    </location>
</feature>
<organism evidence="10 11">
    <name type="scientific">SAR86 cluster bacterium</name>
    <dbReference type="NCBI Taxonomy" id="2030880"/>
    <lineage>
        <taxon>Bacteria</taxon>
        <taxon>Pseudomonadati</taxon>
        <taxon>Pseudomonadota</taxon>
        <taxon>Gammaproteobacteria</taxon>
        <taxon>SAR86 cluster</taxon>
    </lineage>
</organism>
<dbReference type="Proteomes" id="UP000315825">
    <property type="component" value="Unassembled WGS sequence"/>
</dbReference>
<dbReference type="HAMAP" id="MF_01161">
    <property type="entry name" value="tRNA_Ile_lys_synt"/>
    <property type="match status" value="1"/>
</dbReference>
<dbReference type="GO" id="GO:0005737">
    <property type="term" value="C:cytoplasm"/>
    <property type="evidence" value="ECO:0007669"/>
    <property type="project" value="UniProtKB-SubCell"/>
</dbReference>
<comment type="subcellular location">
    <subcellularLocation>
        <location evidence="7">Cytoplasm</location>
    </subcellularLocation>
</comment>
<evidence type="ECO:0000256" key="2">
    <source>
        <dbReference type="ARBA" id="ARBA00022598"/>
    </source>
</evidence>
<dbReference type="InterPro" id="IPR015262">
    <property type="entry name" value="tRNA_Ile_lys_synt_subst-bd"/>
</dbReference>
<dbReference type="Gene3D" id="3.40.50.620">
    <property type="entry name" value="HUPs"/>
    <property type="match status" value="1"/>
</dbReference>
<comment type="domain">
    <text evidence="7">The N-terminal region contains the highly conserved SGGXDS motif, predicted to be a P-loop motif involved in ATP binding.</text>
</comment>
<dbReference type="GO" id="GO:0005524">
    <property type="term" value="F:ATP binding"/>
    <property type="evidence" value="ECO:0007669"/>
    <property type="project" value="UniProtKB-UniRule"/>
</dbReference>
<sequence length="320" mass="37077">MNFFTDSEKQILINSKNIIVAYSGGADSTLALLSVTENAKLKPKVSALHINHNKSSLSDSWEKHCKDFCKKLDIKFLSKEVEVKEQGQGFEAAARNERRVIFESFSKGSTIILGHHADDQIETILFRIFRGTAIKGLSGMSRVTKYKNVVLVRPLLHLSKKEILQALNKEKVNFIFDQSNEDDKYSRNYIRNQIIPLVRERWGSIDKNVNRMTRIVSDQNFLYEQLLRDKMLVVMDDQNLSIEKLKKYSSFLRSEIIRLWLSDMSFAVPNERQMKEIEKSFFESRQDSNPVIKFNRDDKQNSAVILSKVNNFLIAEKSNE</sequence>
<evidence type="ECO:0000256" key="5">
    <source>
        <dbReference type="ARBA" id="ARBA00022840"/>
    </source>
</evidence>
<keyword evidence="1 7" id="KW-0963">Cytoplasm</keyword>
<feature type="domain" description="tRNA(Ile)-lysidine synthase substrate-binding" evidence="9">
    <location>
        <begin position="240"/>
        <end position="295"/>
    </location>
</feature>
<dbReference type="Pfam" id="PF01171">
    <property type="entry name" value="ATP_bind_3"/>
    <property type="match status" value="1"/>
</dbReference>